<evidence type="ECO:0000313" key="2">
    <source>
        <dbReference type="EMBL" id="QKX95118.1"/>
    </source>
</evidence>
<dbReference type="AlphaFoldDB" id="A0A859I9F8"/>
<sequence>MLNPKDSFLNRLANVRYTANKSNTCFSLCAFLTFALISSYLFVYICNFYFNPCISHDRPFFLGFVFALAIASLIAVVSFSFVVGALSTHLFLLIKHKGSY</sequence>
<dbReference type="KEGG" id="rphy:RP166_1050"/>
<feature type="transmembrane region" description="Helical" evidence="1">
    <location>
        <begin position="62"/>
        <end position="94"/>
    </location>
</feature>
<protein>
    <submittedName>
        <fullName evidence="2">Uncharacterized protein</fullName>
    </submittedName>
</protein>
<proteinExistence type="predicted"/>
<evidence type="ECO:0000256" key="1">
    <source>
        <dbReference type="SAM" id="Phobius"/>
    </source>
</evidence>
<evidence type="ECO:0000313" key="3">
    <source>
        <dbReference type="Proteomes" id="UP000509122"/>
    </source>
</evidence>
<dbReference type="Proteomes" id="UP000509122">
    <property type="component" value="Chromosome"/>
</dbReference>
<keyword evidence="1" id="KW-0812">Transmembrane</keyword>
<keyword evidence="1" id="KW-1133">Transmembrane helix</keyword>
<dbReference type="EMBL" id="CP055264">
    <property type="protein sequence ID" value="QKX95118.1"/>
    <property type="molecule type" value="Genomic_DNA"/>
</dbReference>
<accession>A0A859I9F8</accession>
<feature type="transmembrane region" description="Helical" evidence="1">
    <location>
        <begin position="25"/>
        <end position="50"/>
    </location>
</feature>
<reference evidence="2 3" key="1">
    <citation type="submission" date="2020-06" db="EMBL/GenBank/DDBJ databases">
        <title>Complete genome sequence of Candidatus Phytoplasma asteris RP166.</title>
        <authorList>
            <person name="Cho S.-T."/>
            <person name="Zwolinska A."/>
            <person name="Huang W."/>
            <person name="Wouters R."/>
            <person name="Hogenhout S.A."/>
            <person name="Kuo C.-H."/>
        </authorList>
    </citation>
    <scope>NUCLEOTIDE SEQUENCE [LARGE SCALE GENOMIC DNA]</scope>
    <source>
        <strain evidence="2">RP166</strain>
    </source>
</reference>
<name>A0A859I9F8_9MOLU</name>
<gene>
    <name evidence="2" type="ORF">RP166_1050</name>
</gene>
<organism evidence="2 3">
    <name type="scientific">Rapeseed phyllody phytoplasma</name>
    <dbReference type="NCBI Taxonomy" id="2490543"/>
    <lineage>
        <taxon>Bacteria</taxon>
        <taxon>Bacillati</taxon>
        <taxon>Mycoplasmatota</taxon>
        <taxon>Mollicutes</taxon>
        <taxon>Acholeplasmatales</taxon>
        <taxon>Acholeplasmataceae</taxon>
        <taxon>Candidatus Phytoplasma</taxon>
        <taxon>16SrI (Aster yellows group)</taxon>
    </lineage>
</organism>
<keyword evidence="1" id="KW-0472">Membrane</keyword>